<dbReference type="Pfam" id="PF14223">
    <property type="entry name" value="Retrotran_gag_2"/>
    <property type="match status" value="1"/>
</dbReference>
<dbReference type="PANTHER" id="PTHR35317:SF31">
    <property type="entry name" value="DUF4219 DOMAIN-CONTAINING PROTEIN"/>
    <property type="match status" value="1"/>
</dbReference>
<dbReference type="Gene3D" id="4.10.60.10">
    <property type="entry name" value="Zinc finger, CCHC-type"/>
    <property type="match status" value="1"/>
</dbReference>
<evidence type="ECO:0000313" key="3">
    <source>
        <dbReference type="RefSeq" id="XP_040947456.1"/>
    </source>
</evidence>
<dbReference type="InterPro" id="IPR025314">
    <property type="entry name" value="DUF4219"/>
</dbReference>
<dbReference type="SUPFAM" id="SSF57756">
    <property type="entry name" value="Retrovirus zinc finger-like domains"/>
    <property type="match status" value="1"/>
</dbReference>
<keyword evidence="2" id="KW-1185">Reference proteome</keyword>
<dbReference type="InterPro" id="IPR036875">
    <property type="entry name" value="Znf_CCHC_sf"/>
</dbReference>
<dbReference type="Pfam" id="PF13961">
    <property type="entry name" value="DUF4219"/>
    <property type="match status" value="1"/>
</dbReference>
<proteinExistence type="predicted"/>
<feature type="domain" description="CCHC-type" evidence="1">
    <location>
        <begin position="213"/>
        <end position="229"/>
    </location>
</feature>
<evidence type="ECO:0000259" key="1">
    <source>
        <dbReference type="SMART" id="SM00343"/>
    </source>
</evidence>
<dbReference type="SMART" id="SM00343">
    <property type="entry name" value="ZnF_C2HC"/>
    <property type="match status" value="2"/>
</dbReference>
<dbReference type="RefSeq" id="XP_040947456.1">
    <property type="nucleotide sequence ID" value="XM_041091522.1"/>
</dbReference>
<dbReference type="Pfam" id="PF22936">
    <property type="entry name" value="Pol_BBD"/>
    <property type="match status" value="1"/>
</dbReference>
<sequence length="449" mass="50467">MASSSFSLAAPPVFNGEGFHIWVVKMRTYLQAFDLWEVVNSDAEPAPLRANPTVAQIRQHADEWTKRHKMKEEETMKHYSDRIIAVVNNIRLLGEQFSEARIVEKVLSTLPERYEAKISSLEDSRDLASISLTELINSLYAQEQRRASRIEEHQEGAFQAKAKAASSTLAYKGKKNWRSRPKPDAARRGDQLCRFCKRPGHIEAKCWFRPDALCQHCKKKGHVERVCKEKGRPWQNQAQHKDVEARMAEDSSDHKEQVFAVSCLPGQSKGPNGWLLDSGCTNHMSLDATIFKTLDRSCKTKVKVGNGQFIKAEEKGDVLICTSTSDKIIKNVLLAPEIDRNLFSIAQLLEKGYSVVFKGQECQNADSNGTSLMTVSMTDKCFEVNWSSDLHLACVASTKIPSFGIKDLVMPTLDRWLKCSCTSEDYGTDQALTGCWVATQGLDDGCLRR</sequence>
<dbReference type="GeneID" id="121216175"/>
<feature type="domain" description="CCHC-type" evidence="1">
    <location>
        <begin position="192"/>
        <end position="208"/>
    </location>
</feature>
<evidence type="ECO:0000313" key="2">
    <source>
        <dbReference type="Proteomes" id="UP000818029"/>
    </source>
</evidence>
<reference evidence="2" key="1">
    <citation type="journal article" date="2020" name="Nat. Genet.">
        <title>Genomic diversifications of five Gossypium allopolyploid species and their impact on cotton improvement.</title>
        <authorList>
            <person name="Chen Z.J."/>
            <person name="Sreedasyam A."/>
            <person name="Ando A."/>
            <person name="Song Q."/>
            <person name="De Santiago L.M."/>
            <person name="Hulse-Kemp A.M."/>
            <person name="Ding M."/>
            <person name="Ye W."/>
            <person name="Kirkbride R.C."/>
            <person name="Jenkins J."/>
            <person name="Plott C."/>
            <person name="Lovell J."/>
            <person name="Lin Y.M."/>
            <person name="Vaughn R."/>
            <person name="Liu B."/>
            <person name="Simpson S."/>
            <person name="Scheffler B.E."/>
            <person name="Wen L."/>
            <person name="Saski C.A."/>
            <person name="Grover C.E."/>
            <person name="Hu G."/>
            <person name="Conover J.L."/>
            <person name="Carlson J.W."/>
            <person name="Shu S."/>
            <person name="Boston L.B."/>
            <person name="Williams M."/>
            <person name="Peterson D.G."/>
            <person name="McGee K."/>
            <person name="Jones D.C."/>
            <person name="Wendel J.F."/>
            <person name="Stelly D.M."/>
            <person name="Grimwood J."/>
            <person name="Schmutz J."/>
        </authorList>
    </citation>
    <scope>NUCLEOTIDE SEQUENCE [LARGE SCALE GENOMIC DNA]</scope>
    <source>
        <strain evidence="2">cv. TM-1</strain>
    </source>
</reference>
<dbReference type="Proteomes" id="UP000818029">
    <property type="component" value="Chromosome A02"/>
</dbReference>
<gene>
    <name evidence="3" type="primary">LOC121216175</name>
</gene>
<protein>
    <recommendedName>
        <fullName evidence="1">CCHC-type domain-containing protein</fullName>
    </recommendedName>
</protein>
<dbReference type="InterPro" id="IPR001878">
    <property type="entry name" value="Znf_CCHC"/>
</dbReference>
<organism evidence="2 3">
    <name type="scientific">Gossypium hirsutum</name>
    <name type="common">Upland cotton</name>
    <name type="synonym">Gossypium mexicanum</name>
    <dbReference type="NCBI Taxonomy" id="3635"/>
    <lineage>
        <taxon>Eukaryota</taxon>
        <taxon>Viridiplantae</taxon>
        <taxon>Streptophyta</taxon>
        <taxon>Embryophyta</taxon>
        <taxon>Tracheophyta</taxon>
        <taxon>Spermatophyta</taxon>
        <taxon>Magnoliopsida</taxon>
        <taxon>eudicotyledons</taxon>
        <taxon>Gunneridae</taxon>
        <taxon>Pentapetalae</taxon>
        <taxon>rosids</taxon>
        <taxon>malvids</taxon>
        <taxon>Malvales</taxon>
        <taxon>Malvaceae</taxon>
        <taxon>Malvoideae</taxon>
        <taxon>Gossypium</taxon>
    </lineage>
</organism>
<dbReference type="InterPro" id="IPR054722">
    <property type="entry name" value="PolX-like_BBD"/>
</dbReference>
<dbReference type="PANTHER" id="PTHR35317">
    <property type="entry name" value="OS04G0629600 PROTEIN"/>
    <property type="match status" value="1"/>
</dbReference>
<name>A0ABM2ZXV1_GOSHI</name>
<accession>A0ABM2ZXV1</accession>
<reference evidence="3" key="2">
    <citation type="submission" date="2025-08" db="UniProtKB">
        <authorList>
            <consortium name="RefSeq"/>
        </authorList>
    </citation>
    <scope>IDENTIFICATION</scope>
</reference>